<evidence type="ECO:0000313" key="9">
    <source>
        <dbReference type="Proteomes" id="UP001256827"/>
    </source>
</evidence>
<evidence type="ECO:0000256" key="1">
    <source>
        <dbReference type="ARBA" id="ARBA00004651"/>
    </source>
</evidence>
<dbReference type="InterPro" id="IPR032808">
    <property type="entry name" value="DoxX"/>
</dbReference>
<dbReference type="InterPro" id="IPR051907">
    <property type="entry name" value="DoxX-like_oxidoreductase"/>
</dbReference>
<keyword evidence="3" id="KW-1003">Cell membrane</keyword>
<evidence type="ECO:0000256" key="7">
    <source>
        <dbReference type="SAM" id="Phobius"/>
    </source>
</evidence>
<evidence type="ECO:0000256" key="4">
    <source>
        <dbReference type="ARBA" id="ARBA00022692"/>
    </source>
</evidence>
<dbReference type="EMBL" id="CP134050">
    <property type="protein sequence ID" value="WNC16042.1"/>
    <property type="molecule type" value="Genomic_DNA"/>
</dbReference>
<protein>
    <submittedName>
        <fullName evidence="8">DoxX family protein</fullName>
    </submittedName>
</protein>
<evidence type="ECO:0000256" key="2">
    <source>
        <dbReference type="ARBA" id="ARBA00006679"/>
    </source>
</evidence>
<dbReference type="RefSeq" id="WP_310770364.1">
    <property type="nucleotide sequence ID" value="NZ_CP134050.1"/>
</dbReference>
<evidence type="ECO:0000256" key="3">
    <source>
        <dbReference type="ARBA" id="ARBA00022475"/>
    </source>
</evidence>
<feature type="transmembrane region" description="Helical" evidence="7">
    <location>
        <begin position="6"/>
        <end position="24"/>
    </location>
</feature>
<reference evidence="8 9" key="1">
    <citation type="submission" date="2023-09" db="EMBL/GenBank/DDBJ databases">
        <title>Complete Genome and Methylome dissection of Bacillus brevis NEB573 original source of BbsI restriction endonuclease.</title>
        <authorList>
            <person name="Fomenkov A."/>
            <person name="Roberts R.D."/>
        </authorList>
    </citation>
    <scope>NUCLEOTIDE SEQUENCE [LARGE SCALE GENOMIC DNA]</scope>
    <source>
        <strain evidence="8 9">NEB573</strain>
    </source>
</reference>
<organism evidence="8 9">
    <name type="scientific">Brevibacillus brevis</name>
    <name type="common">Bacillus brevis</name>
    <dbReference type="NCBI Taxonomy" id="1393"/>
    <lineage>
        <taxon>Bacteria</taxon>
        <taxon>Bacillati</taxon>
        <taxon>Bacillota</taxon>
        <taxon>Bacilli</taxon>
        <taxon>Bacillales</taxon>
        <taxon>Paenibacillaceae</taxon>
        <taxon>Brevibacillus</taxon>
    </lineage>
</organism>
<dbReference type="Pfam" id="PF07681">
    <property type="entry name" value="DoxX"/>
    <property type="match status" value="1"/>
</dbReference>
<name>A0ABY9T7G4_BREBE</name>
<feature type="transmembrane region" description="Helical" evidence="7">
    <location>
        <begin position="69"/>
        <end position="87"/>
    </location>
</feature>
<gene>
    <name evidence="8" type="ORF">RGB73_06920</name>
</gene>
<accession>A0ABY9T7G4</accession>
<evidence type="ECO:0000313" key="8">
    <source>
        <dbReference type="EMBL" id="WNC16042.1"/>
    </source>
</evidence>
<feature type="transmembrane region" description="Helical" evidence="7">
    <location>
        <begin position="45"/>
        <end position="63"/>
    </location>
</feature>
<dbReference type="PANTHER" id="PTHR33452">
    <property type="entry name" value="OXIDOREDUCTASE CATD-RELATED"/>
    <property type="match status" value="1"/>
</dbReference>
<evidence type="ECO:0000256" key="6">
    <source>
        <dbReference type="ARBA" id="ARBA00023136"/>
    </source>
</evidence>
<keyword evidence="4 7" id="KW-0812">Transmembrane</keyword>
<sequence>MAEEKAFVVLRMVTGIIFLVHGVAKLQQGMAAVTTMFGGLGLPPWLAYPVTAVEIAGGLALILGIGSRYAAWGLAVIMAGAIATVKWEHGFMGQAGKTGYEFNLILLAVAVCVGVKKTAKRPD</sequence>
<comment type="similarity">
    <text evidence="2">Belongs to the DoxX family.</text>
</comment>
<dbReference type="Proteomes" id="UP001256827">
    <property type="component" value="Chromosome"/>
</dbReference>
<keyword evidence="9" id="KW-1185">Reference proteome</keyword>
<keyword evidence="6 7" id="KW-0472">Membrane</keyword>
<evidence type="ECO:0000256" key="5">
    <source>
        <dbReference type="ARBA" id="ARBA00022989"/>
    </source>
</evidence>
<keyword evidence="5 7" id="KW-1133">Transmembrane helix</keyword>
<proteinExistence type="inferred from homology"/>
<comment type="subcellular location">
    <subcellularLocation>
        <location evidence="1">Cell membrane</location>
        <topology evidence="1">Multi-pass membrane protein</topology>
    </subcellularLocation>
</comment>
<dbReference type="PANTHER" id="PTHR33452:SF1">
    <property type="entry name" value="INNER MEMBRANE PROTEIN YPHA-RELATED"/>
    <property type="match status" value="1"/>
</dbReference>
<feature type="transmembrane region" description="Helical" evidence="7">
    <location>
        <begin position="99"/>
        <end position="119"/>
    </location>
</feature>